<gene>
    <name evidence="1" type="ORF">EXIGLDRAFT_581982</name>
</gene>
<reference evidence="1 2" key="1">
    <citation type="journal article" date="2016" name="Mol. Biol. Evol.">
        <title>Comparative Genomics of Early-Diverging Mushroom-Forming Fungi Provides Insights into the Origins of Lignocellulose Decay Capabilities.</title>
        <authorList>
            <person name="Nagy L.G."/>
            <person name="Riley R."/>
            <person name="Tritt A."/>
            <person name="Adam C."/>
            <person name="Daum C."/>
            <person name="Floudas D."/>
            <person name="Sun H."/>
            <person name="Yadav J.S."/>
            <person name="Pangilinan J."/>
            <person name="Larsson K.H."/>
            <person name="Matsuura K."/>
            <person name="Barry K."/>
            <person name="Labutti K."/>
            <person name="Kuo R."/>
            <person name="Ohm R.A."/>
            <person name="Bhattacharya S.S."/>
            <person name="Shirouzu T."/>
            <person name="Yoshinaga Y."/>
            <person name="Martin F.M."/>
            <person name="Grigoriev I.V."/>
            <person name="Hibbett D.S."/>
        </authorList>
    </citation>
    <scope>NUCLEOTIDE SEQUENCE [LARGE SCALE GENOMIC DNA]</scope>
    <source>
        <strain evidence="1 2">HHB12029</strain>
    </source>
</reference>
<dbReference type="AlphaFoldDB" id="A0A166NGU7"/>
<keyword evidence="2" id="KW-1185">Reference proteome</keyword>
<proteinExistence type="predicted"/>
<name>A0A166NGU7_EXIGL</name>
<evidence type="ECO:0000313" key="1">
    <source>
        <dbReference type="EMBL" id="KZV79146.1"/>
    </source>
</evidence>
<organism evidence="1 2">
    <name type="scientific">Exidia glandulosa HHB12029</name>
    <dbReference type="NCBI Taxonomy" id="1314781"/>
    <lineage>
        <taxon>Eukaryota</taxon>
        <taxon>Fungi</taxon>
        <taxon>Dikarya</taxon>
        <taxon>Basidiomycota</taxon>
        <taxon>Agaricomycotina</taxon>
        <taxon>Agaricomycetes</taxon>
        <taxon>Auriculariales</taxon>
        <taxon>Exidiaceae</taxon>
        <taxon>Exidia</taxon>
    </lineage>
</organism>
<protein>
    <submittedName>
        <fullName evidence="1">Uncharacterized protein</fullName>
    </submittedName>
</protein>
<dbReference type="Proteomes" id="UP000077266">
    <property type="component" value="Unassembled WGS sequence"/>
</dbReference>
<dbReference type="InParanoid" id="A0A166NGU7"/>
<dbReference type="EMBL" id="KV426673">
    <property type="protein sequence ID" value="KZV79146.1"/>
    <property type="molecule type" value="Genomic_DNA"/>
</dbReference>
<feature type="non-terminal residue" evidence="1">
    <location>
        <position position="1"/>
    </location>
</feature>
<sequence>VQSRTDWTECWDMYEAFVIYLFAHRASELRRYRTHVLGLFSSRATEYHAAVIQADIAMRSEVALRNDLALDDFQDLIFVWQRFVDARGAHASGSTTP</sequence>
<feature type="non-terminal residue" evidence="1">
    <location>
        <position position="97"/>
    </location>
</feature>
<evidence type="ECO:0000313" key="2">
    <source>
        <dbReference type="Proteomes" id="UP000077266"/>
    </source>
</evidence>
<accession>A0A166NGU7</accession>